<comment type="caution">
    <text evidence="7">The sequence shown here is derived from an EMBL/GenBank/DDBJ whole genome shotgun (WGS) entry which is preliminary data.</text>
</comment>
<gene>
    <name evidence="7" type="ORF">Rhopal_005530-T1</name>
</gene>
<dbReference type="SUPFAM" id="SSF144000">
    <property type="entry name" value="Oxysterol-binding protein-like"/>
    <property type="match status" value="1"/>
</dbReference>
<dbReference type="GO" id="GO:0035621">
    <property type="term" value="P:ER to Golgi ceramide transport"/>
    <property type="evidence" value="ECO:0007669"/>
    <property type="project" value="TreeGrafter"/>
</dbReference>
<keyword evidence="4" id="KW-0446">Lipid-binding</keyword>
<evidence type="ECO:0000259" key="6">
    <source>
        <dbReference type="PROSITE" id="PS50003"/>
    </source>
</evidence>
<reference evidence="7 8" key="1">
    <citation type="submission" date="2021-12" db="EMBL/GenBank/DDBJ databases">
        <title>High titer production of polyol ester of fatty acids by Rhodotorula paludigena BS15 towards product separation-free biomass refinery.</title>
        <authorList>
            <person name="Mano J."/>
            <person name="Ono H."/>
            <person name="Tanaka T."/>
            <person name="Naito K."/>
            <person name="Sushida H."/>
            <person name="Ike M."/>
            <person name="Tokuyasu K."/>
            <person name="Kitaoka M."/>
        </authorList>
    </citation>
    <scope>NUCLEOTIDE SEQUENCE [LARGE SCALE GENOMIC DNA]</scope>
    <source>
        <strain evidence="7 8">BS15</strain>
    </source>
</reference>
<evidence type="ECO:0000256" key="4">
    <source>
        <dbReference type="ARBA" id="ARBA00023121"/>
    </source>
</evidence>
<dbReference type="InterPro" id="IPR000648">
    <property type="entry name" value="Oxysterol-bd"/>
</dbReference>
<dbReference type="PANTHER" id="PTHR10972">
    <property type="entry name" value="OXYSTEROL-BINDING PROTEIN-RELATED"/>
    <property type="match status" value="1"/>
</dbReference>
<feature type="compositionally biased region" description="Acidic residues" evidence="5">
    <location>
        <begin position="493"/>
        <end position="516"/>
    </location>
</feature>
<dbReference type="CDD" id="cd13289">
    <property type="entry name" value="PH_Osh3p_yeast"/>
    <property type="match status" value="1"/>
</dbReference>
<dbReference type="GO" id="GO:0005886">
    <property type="term" value="C:plasma membrane"/>
    <property type="evidence" value="ECO:0007669"/>
    <property type="project" value="TreeGrafter"/>
</dbReference>
<feature type="compositionally biased region" description="Gly residues" evidence="5">
    <location>
        <begin position="243"/>
        <end position="252"/>
    </location>
</feature>
<dbReference type="Pfam" id="PF15409">
    <property type="entry name" value="PH_8"/>
    <property type="match status" value="1"/>
</dbReference>
<dbReference type="InterPro" id="IPR041680">
    <property type="entry name" value="PH_8"/>
</dbReference>
<dbReference type="EMBL" id="BQKY01000011">
    <property type="protein sequence ID" value="GJN92500.1"/>
    <property type="molecule type" value="Genomic_DNA"/>
</dbReference>
<proteinExistence type="inferred from homology"/>
<keyword evidence="3" id="KW-0445">Lipid transport</keyword>
<feature type="compositionally biased region" description="Pro residues" evidence="5">
    <location>
        <begin position="22"/>
        <end position="33"/>
    </location>
</feature>
<dbReference type="PANTHER" id="PTHR10972:SF203">
    <property type="entry name" value="OXYSTEROL-BINDING PROTEIN HOMOLOG 3"/>
    <property type="match status" value="1"/>
</dbReference>
<feature type="compositionally biased region" description="Low complexity" evidence="5">
    <location>
        <begin position="276"/>
        <end position="295"/>
    </location>
</feature>
<feature type="domain" description="PH" evidence="6">
    <location>
        <begin position="62"/>
        <end position="154"/>
    </location>
</feature>
<protein>
    <recommendedName>
        <fullName evidence="6">PH domain-containing protein</fullName>
    </recommendedName>
</protein>
<feature type="region of interest" description="Disordered" evidence="5">
    <location>
        <begin position="443"/>
        <end position="546"/>
    </location>
</feature>
<keyword evidence="8" id="KW-1185">Reference proteome</keyword>
<dbReference type="GO" id="GO:0005829">
    <property type="term" value="C:cytosol"/>
    <property type="evidence" value="ECO:0007669"/>
    <property type="project" value="TreeGrafter"/>
</dbReference>
<comment type="similarity">
    <text evidence="1">Belongs to the OSBP family.</text>
</comment>
<dbReference type="GO" id="GO:0006887">
    <property type="term" value="P:exocytosis"/>
    <property type="evidence" value="ECO:0007669"/>
    <property type="project" value="TreeGrafter"/>
</dbReference>
<dbReference type="InterPro" id="IPR001849">
    <property type="entry name" value="PH_domain"/>
</dbReference>
<feature type="region of interest" description="Disordered" evidence="5">
    <location>
        <begin position="369"/>
        <end position="411"/>
    </location>
</feature>
<dbReference type="SUPFAM" id="SSF50729">
    <property type="entry name" value="PH domain-like"/>
    <property type="match status" value="1"/>
</dbReference>
<dbReference type="GO" id="GO:0034727">
    <property type="term" value="P:piecemeal microautophagy of the nucleus"/>
    <property type="evidence" value="ECO:0007669"/>
    <property type="project" value="TreeGrafter"/>
</dbReference>
<feature type="region of interest" description="Disordered" evidence="5">
    <location>
        <begin position="230"/>
        <end position="336"/>
    </location>
</feature>
<dbReference type="Proteomes" id="UP001342314">
    <property type="component" value="Unassembled WGS sequence"/>
</dbReference>
<evidence type="ECO:0000256" key="2">
    <source>
        <dbReference type="ARBA" id="ARBA00022448"/>
    </source>
</evidence>
<dbReference type="Gene3D" id="2.30.29.30">
    <property type="entry name" value="Pleckstrin-homology domain (PH domain)/Phosphotyrosine-binding domain (PTB)"/>
    <property type="match status" value="1"/>
</dbReference>
<dbReference type="GO" id="GO:0032934">
    <property type="term" value="F:sterol binding"/>
    <property type="evidence" value="ECO:0007669"/>
    <property type="project" value="TreeGrafter"/>
</dbReference>
<evidence type="ECO:0000256" key="5">
    <source>
        <dbReference type="SAM" id="MobiDB-lite"/>
    </source>
</evidence>
<dbReference type="Gene3D" id="2.40.160.120">
    <property type="match status" value="1"/>
</dbReference>
<dbReference type="GO" id="GO:0097038">
    <property type="term" value="C:perinuclear endoplasmic reticulum"/>
    <property type="evidence" value="ECO:0007669"/>
    <property type="project" value="TreeGrafter"/>
</dbReference>
<accession>A0AAV5GRH2</accession>
<dbReference type="GO" id="GO:0030011">
    <property type="term" value="P:maintenance of cell polarity"/>
    <property type="evidence" value="ECO:0007669"/>
    <property type="project" value="TreeGrafter"/>
</dbReference>
<dbReference type="InterPro" id="IPR037239">
    <property type="entry name" value="OSBP_sf"/>
</dbReference>
<evidence type="ECO:0000313" key="7">
    <source>
        <dbReference type="EMBL" id="GJN92500.1"/>
    </source>
</evidence>
<dbReference type="Pfam" id="PF01237">
    <property type="entry name" value="Oxysterol_BP"/>
    <property type="match status" value="1"/>
</dbReference>
<dbReference type="InterPro" id="IPR011993">
    <property type="entry name" value="PH-like_dom_sf"/>
</dbReference>
<dbReference type="GO" id="GO:0120009">
    <property type="term" value="P:intermembrane lipid transfer"/>
    <property type="evidence" value="ECO:0007669"/>
    <property type="project" value="UniProtKB-ARBA"/>
</dbReference>
<keyword evidence="2" id="KW-0813">Transport</keyword>
<feature type="region of interest" description="Disordered" evidence="5">
    <location>
        <begin position="1"/>
        <end position="56"/>
    </location>
</feature>
<feature type="compositionally biased region" description="Low complexity" evidence="5">
    <location>
        <begin position="517"/>
        <end position="530"/>
    </location>
</feature>
<dbReference type="PROSITE" id="PS50003">
    <property type="entry name" value="PH_DOMAIN"/>
    <property type="match status" value="1"/>
</dbReference>
<evidence type="ECO:0000256" key="3">
    <source>
        <dbReference type="ARBA" id="ARBA00023055"/>
    </source>
</evidence>
<organism evidence="7 8">
    <name type="scientific">Rhodotorula paludigena</name>
    <dbReference type="NCBI Taxonomy" id="86838"/>
    <lineage>
        <taxon>Eukaryota</taxon>
        <taxon>Fungi</taxon>
        <taxon>Dikarya</taxon>
        <taxon>Basidiomycota</taxon>
        <taxon>Pucciniomycotina</taxon>
        <taxon>Microbotryomycetes</taxon>
        <taxon>Sporidiobolales</taxon>
        <taxon>Sporidiobolaceae</taxon>
        <taxon>Rhodotorula</taxon>
    </lineage>
</organism>
<feature type="compositionally biased region" description="Low complexity" evidence="5">
    <location>
        <begin position="391"/>
        <end position="411"/>
    </location>
</feature>
<dbReference type="GO" id="GO:0006897">
    <property type="term" value="P:endocytosis"/>
    <property type="evidence" value="ECO:0007669"/>
    <property type="project" value="TreeGrafter"/>
</dbReference>
<name>A0AAV5GRH2_9BASI</name>
<sequence>MSSLSVPLRGRARSSTVASPSPSAPPAPFPPPVSSNNNASLEPLAPLPQAQGGPMEMGSASEVVMEGYLLKKKKKRMQGMARRYFSLAGCGALSYSFNPTSPVRDSIYVSLAYITASRKHRTLHIDGGTTVYHCKALTLDDFDRWAAALKRFISIAQADAQQQQALVDSPMPLDGGGFKGGNVLAHGGQVGQVGGKEEVEKVLEALARLNQPIADIDLLAQELARPEQAQQLSVSPTGMNGATAGGGGGGGSKFRFLGKRSNSTSSPHPPTSGLRSPSFSGASASPSGGTSSSATLAVPTSPSPEEQQRQNSTYFNANTSLGTSSPPHTFSSSPTPNNELLLRQLLSAIATLKHTHSDLARAVHALPAALSASSPSGTERPASPSIGAYASRSPPTSLSSPGGSFYPSHGRASSRASFSSLWSDGGTEDWHDAIPGEYFDEDSQLTEEPGELSSSPESGRGAREGSSESQVGRHGVAGETGVGDTSTEASTFGEEDESEEEDVEGGEETDDEEDESAAAAPPARSAEGSALLQQGGTVQRRAQLPAPVSGDEFSMLGMLRKNVGKDLSTISFPININEPLSALQRLAEELEYSELLDRAAAARDPIERLTLVAVWAVSGTSGNKYRSSRKPFNPLLGETYECIRPEKGEHDHLAWSAARQLTSTTLMTGFQFISEKVSHHPPVLAFHGDAPQRGWQVFGHIAPSQKFWGRSMEVFVHGEYSVRFLDSGETYTIRKPSSFVRNLVAGTKYLEVVGDLVVTSSSSSAQALVSFKEGSTWGGASARNKIEGKVVDERGETRVELVGKWDEAVDKKEGKNNFTRLWQIGEFPPNPERYYGFSRFAVTLNETTPLEAGLVAPTDSRLRPDQLAFEHGDVDEAERLKALVEEKQRAKRKEGKAGEPMWFRKEGEEGWVYGGKYFEAREAKAFEDPDIFC</sequence>
<feature type="compositionally biased region" description="Polar residues" evidence="5">
    <location>
        <begin position="298"/>
        <end position="322"/>
    </location>
</feature>
<dbReference type="AlphaFoldDB" id="A0AAV5GRH2"/>
<evidence type="ECO:0000313" key="8">
    <source>
        <dbReference type="Proteomes" id="UP001342314"/>
    </source>
</evidence>
<dbReference type="GO" id="GO:0032541">
    <property type="term" value="C:cortical endoplasmic reticulum"/>
    <property type="evidence" value="ECO:0007669"/>
    <property type="project" value="TreeGrafter"/>
</dbReference>
<dbReference type="FunFam" id="2.40.160.120:FF:000001">
    <property type="entry name" value="Oxysterol-binding protein"/>
    <property type="match status" value="1"/>
</dbReference>
<dbReference type="SMART" id="SM00233">
    <property type="entry name" value="PH"/>
    <property type="match status" value="1"/>
</dbReference>
<evidence type="ECO:0000256" key="1">
    <source>
        <dbReference type="ARBA" id="ARBA00008842"/>
    </source>
</evidence>
<feature type="compositionally biased region" description="Low complexity" evidence="5">
    <location>
        <begin position="323"/>
        <end position="336"/>
    </location>
</feature>